<organism evidence="1 2">
    <name type="scientific">Aerophobetes bacterium</name>
    <dbReference type="NCBI Taxonomy" id="2030807"/>
    <lineage>
        <taxon>Bacteria</taxon>
        <taxon>Candidatus Aerophobota</taxon>
    </lineage>
</organism>
<dbReference type="EMBL" id="SOIZ01000108">
    <property type="protein sequence ID" value="TET63370.1"/>
    <property type="molecule type" value="Genomic_DNA"/>
</dbReference>
<protein>
    <submittedName>
        <fullName evidence="1">Uncharacterized protein</fullName>
    </submittedName>
</protein>
<gene>
    <name evidence="1" type="ORF">E3J48_02580</name>
</gene>
<evidence type="ECO:0000313" key="2">
    <source>
        <dbReference type="Proteomes" id="UP000319130"/>
    </source>
</evidence>
<comment type="caution">
    <text evidence="1">The sequence shown here is derived from an EMBL/GenBank/DDBJ whole genome shotgun (WGS) entry which is preliminary data.</text>
</comment>
<proteinExistence type="predicted"/>
<reference evidence="1 2" key="1">
    <citation type="submission" date="2019-03" db="EMBL/GenBank/DDBJ databases">
        <title>Metabolic potential of uncultured bacteria and archaea associated with petroleum seepage in deep-sea sediments.</title>
        <authorList>
            <person name="Dong X."/>
            <person name="Hubert C."/>
        </authorList>
    </citation>
    <scope>NUCLEOTIDE SEQUENCE [LARGE SCALE GENOMIC DNA]</scope>
    <source>
        <strain evidence="1">E29_bin52</strain>
    </source>
</reference>
<dbReference type="AlphaFoldDB" id="A0A523W8P7"/>
<name>A0A523W8P7_UNCAE</name>
<accession>A0A523W8P7</accession>
<dbReference type="Proteomes" id="UP000319130">
    <property type="component" value="Unassembled WGS sequence"/>
</dbReference>
<evidence type="ECO:0000313" key="1">
    <source>
        <dbReference type="EMBL" id="TET63370.1"/>
    </source>
</evidence>
<sequence>MEVECPTCGRKVEFKLSDKDTLFSLQDCVVCKVNFTQIIRNLKIVDGKITGEIVGTEEICGVDLNKGESDDG</sequence>